<dbReference type="Gene3D" id="3.90.550.10">
    <property type="entry name" value="Spore Coat Polysaccharide Biosynthesis Protein SpsA, Chain A"/>
    <property type="match status" value="1"/>
</dbReference>
<dbReference type="AlphaFoldDB" id="A0AAD5Y1E4"/>
<organism evidence="2 3">
    <name type="scientific">Boothiomyces macroporosus</name>
    <dbReference type="NCBI Taxonomy" id="261099"/>
    <lineage>
        <taxon>Eukaryota</taxon>
        <taxon>Fungi</taxon>
        <taxon>Fungi incertae sedis</taxon>
        <taxon>Chytridiomycota</taxon>
        <taxon>Chytridiomycota incertae sedis</taxon>
        <taxon>Chytridiomycetes</taxon>
        <taxon>Rhizophydiales</taxon>
        <taxon>Terramycetaceae</taxon>
        <taxon>Boothiomyces</taxon>
    </lineage>
</organism>
<evidence type="ECO:0000313" key="2">
    <source>
        <dbReference type="EMBL" id="KAJ3254112.1"/>
    </source>
</evidence>
<protein>
    <recommendedName>
        <fullName evidence="1">Glycosyltransferase 61 catalytic domain-containing protein</fullName>
    </recommendedName>
</protein>
<proteinExistence type="predicted"/>
<reference evidence="2" key="1">
    <citation type="submission" date="2020-05" db="EMBL/GenBank/DDBJ databases">
        <title>Phylogenomic resolution of chytrid fungi.</title>
        <authorList>
            <person name="Stajich J.E."/>
            <person name="Amses K."/>
            <person name="Simmons R."/>
            <person name="Seto K."/>
            <person name="Myers J."/>
            <person name="Bonds A."/>
            <person name="Quandt C.A."/>
            <person name="Barry K."/>
            <person name="Liu P."/>
            <person name="Grigoriev I."/>
            <person name="Longcore J.E."/>
            <person name="James T.Y."/>
        </authorList>
    </citation>
    <scope>NUCLEOTIDE SEQUENCE</scope>
    <source>
        <strain evidence="2">PLAUS21</strain>
    </source>
</reference>
<dbReference type="InterPro" id="IPR029044">
    <property type="entry name" value="Nucleotide-diphossugar_trans"/>
</dbReference>
<dbReference type="InterPro" id="IPR049625">
    <property type="entry name" value="Glyco_transf_61_cat"/>
</dbReference>
<dbReference type="GO" id="GO:0016757">
    <property type="term" value="F:glycosyltransferase activity"/>
    <property type="evidence" value="ECO:0007669"/>
    <property type="project" value="InterPro"/>
</dbReference>
<gene>
    <name evidence="2" type="ORF">HK103_007500</name>
</gene>
<keyword evidence="3" id="KW-1185">Reference proteome</keyword>
<dbReference type="Pfam" id="PF04577">
    <property type="entry name" value="Glyco_transf_61"/>
    <property type="match status" value="1"/>
</dbReference>
<evidence type="ECO:0000313" key="3">
    <source>
        <dbReference type="Proteomes" id="UP001210925"/>
    </source>
</evidence>
<evidence type="ECO:0000259" key="1">
    <source>
        <dbReference type="Pfam" id="PF04577"/>
    </source>
</evidence>
<feature type="domain" description="Glycosyltransferase 61 catalytic" evidence="1">
    <location>
        <begin position="375"/>
        <end position="480"/>
    </location>
</feature>
<dbReference type="Proteomes" id="UP001210925">
    <property type="component" value="Unassembled WGS sequence"/>
</dbReference>
<sequence>MVFLYAFIVSYEIDTTTVHLQETTELPSENVTRLKEKVTFISEAEQTKFDQQVSILQQKLEEIAKKLENTGIVNFESLNVGHKNGVDGNEKSFKILAKQVLDLKEQLKLTSADGNPEDFASLANKVHKLANYQAVHTFQEIVEKANAEYRKGNPHYKSYYECLGKSNYYEQEDRRGRSCMFKNVCYNTSSQDFYYYQPVKEPVFYDRKKGPVYSFNDGIPEFINVSPFSHLNTGRKYSFTPKVVIGEPNKEDAIHLKDFHALWAIFAYEHNMGHFVYEEMFSVYMALRRFGITTKDFQLLNMHISEDPDNALYTKFLNAFSPIVTNSKSLHLDTYAKSKGKPLVCFNNLLVASGSSAFNQMYDDFSEGKEALFWDYRAELFKQFNMDPYVRAPNPRKIVLLKKTESLNNGQQRTHFRDIYNLDQVLERLKLRFPDAPVEVYSPSTKTTIEEQVKYFSTISVIISPAGGISMALPFLPVGSHAIILDYYGSENDEMGYYHQSVSMESSFWNLWPHFHKRYYQVLTPEEMIPDIDDNKNYRWLYSVKMDLERVEYMVREALEEMEIDQDSVIRSPPIKDESKTKGNNNPISPTRVAMVTYFAGQKNESFHIWGDNEQYRKICHFTLQNIAAYTTHLSMPFFFENANMVDTVTSAYWGKMAVIEKYLVAGFEWVIWTDIDVIFLTEESLVTKWLDPAQANGKHVALLSECIDSSPANFGAVRSGFLAFRSTPEGLKFLHDWKTHSEKHLLEQSALEEMVTLEPWKSLIYIAPPDGLHTSPKCTHYEKSPISIHFAGFSDKVSVVEEYYRKSIFSQGDQDLLIEAAVPNSNGV</sequence>
<comment type="caution">
    <text evidence="2">The sequence shown here is derived from an EMBL/GenBank/DDBJ whole genome shotgun (WGS) entry which is preliminary data.</text>
</comment>
<dbReference type="EMBL" id="JADGKB010000092">
    <property type="protein sequence ID" value="KAJ3254112.1"/>
    <property type="molecule type" value="Genomic_DNA"/>
</dbReference>
<accession>A0AAD5Y1E4</accession>
<name>A0AAD5Y1E4_9FUNG</name>